<gene>
    <name evidence="2" type="ORF">AXG93_3016s1080</name>
</gene>
<dbReference type="GO" id="GO:0016491">
    <property type="term" value="F:oxidoreductase activity"/>
    <property type="evidence" value="ECO:0007669"/>
    <property type="project" value="InterPro"/>
</dbReference>
<dbReference type="Gene3D" id="1.10.3110.10">
    <property type="entry name" value="protoporphyrinogen ix oxidase, domain 3"/>
    <property type="match status" value="1"/>
</dbReference>
<accession>A0A176WER2</accession>
<keyword evidence="3" id="KW-1185">Reference proteome</keyword>
<dbReference type="InterPro" id="IPR006571">
    <property type="entry name" value="TLDc_dom"/>
</dbReference>
<proteinExistence type="predicted"/>
<feature type="domain" description="TLDc" evidence="1">
    <location>
        <begin position="79"/>
        <end position="279"/>
    </location>
</feature>
<dbReference type="Gene3D" id="3.90.660.20">
    <property type="entry name" value="Protoporphyrinogen oxidase, mitochondrial, domain 2"/>
    <property type="match status" value="1"/>
</dbReference>
<dbReference type="InterPro" id="IPR036188">
    <property type="entry name" value="FAD/NAD-bd_sf"/>
</dbReference>
<reference evidence="2" key="1">
    <citation type="submission" date="2016-03" db="EMBL/GenBank/DDBJ databases">
        <title>Mechanisms controlling the formation of the plant cell surface in tip-growing cells are functionally conserved among land plants.</title>
        <authorList>
            <person name="Honkanen S."/>
            <person name="Jones V.A."/>
            <person name="Morieri G."/>
            <person name="Champion C."/>
            <person name="Hetherington A.J."/>
            <person name="Kelly S."/>
            <person name="Saint-Marcoux D."/>
            <person name="Proust H."/>
            <person name="Prescott H."/>
            <person name="Dolan L."/>
        </authorList>
    </citation>
    <scope>NUCLEOTIDE SEQUENCE [LARGE SCALE GENOMIC DNA]</scope>
    <source>
        <tissue evidence="2">Whole gametophyte</tissue>
    </source>
</reference>
<protein>
    <recommendedName>
        <fullName evidence="1">TLDc domain-containing protein</fullName>
    </recommendedName>
</protein>
<dbReference type="SMART" id="SM00584">
    <property type="entry name" value="TLDc"/>
    <property type="match status" value="1"/>
</dbReference>
<dbReference type="PANTHER" id="PTHR42841">
    <property type="entry name" value="AMINE OXIDASE"/>
    <property type="match status" value="1"/>
</dbReference>
<dbReference type="EMBL" id="LVLJ01001283">
    <property type="protein sequence ID" value="OAE30626.1"/>
    <property type="molecule type" value="Genomic_DNA"/>
</dbReference>
<sequence>MESALALKFHLPPAPTCARARVRELRRARGHFTRGSSSSSSVSVLFHKAVREPASRRGMSLTPVCFFGGFFGRNNEGPPPRSEFQYHDSSPPFPSSLLSDTFLAGKELRCCYKASVDGFSAARFHERCDFKGPCVIVGETDKGVRFGAFNPEGYRSTDDYFDTFEAFLFYWPSNEPEARPVVLKKVGGSGAALFDYARGGPQFGADGLLIGPPLAPVMGGFSGPDTNSGVGELSEARSRLGLSYATRPDGKDSVFGDDKKVRLLERSVAMPLLAAAVVGPCHCPSIVASAGKGRKFCSNFPSANSLHFSDVRNLSRDPIGLTTKLNLPSRRHRRVLVVTPVAKIAEGSVPASVSSSNYPEETGVIIVGAGLAGLAAAKHLAKEGQSFVLLEASDGVGGRVRTDEFEGFLLDRGFQIHITAYPEAQRVLAYDGLDLRNFYAGAMVWFNGQFHRVADPFRHFTDGLGSLVNPIGSVLDKVLVGIVRFRAAIKGVDEILATEETTIEERLSKEGFSEAMVDRFFRPFFGGIFFDRELQTTSRLFEFVFKCLALGSNALPATGIGAIPKQLAASLPPRSVFLNSKVTGLIEGSGVISGVKLENGEQIKAKHGVIVAVEGPEAARLMKDKLPETPSVTKTPRSTVCLYFKSDQAPFTSEPVLLLNGTKKGIVNNMFFPSNVVPSYAPPGKTLVSVSLIGTHEGTSDLDLEATVRNELSEWFGKKFVDSWKHLRTYRIPFAQPDQSPPTELRKNPRLAEGLYVCGDHRNSSTFDGALVSGRVAVQTLLRDRKLAKTA</sequence>
<dbReference type="Pfam" id="PF01593">
    <property type="entry name" value="Amino_oxidase"/>
    <property type="match status" value="1"/>
</dbReference>
<dbReference type="Gene3D" id="3.50.50.60">
    <property type="entry name" value="FAD/NAD(P)-binding domain"/>
    <property type="match status" value="1"/>
</dbReference>
<evidence type="ECO:0000259" key="1">
    <source>
        <dbReference type="PROSITE" id="PS51886"/>
    </source>
</evidence>
<evidence type="ECO:0000313" key="3">
    <source>
        <dbReference type="Proteomes" id="UP000077202"/>
    </source>
</evidence>
<comment type="caution">
    <text evidence="2">The sequence shown here is derived from an EMBL/GenBank/DDBJ whole genome shotgun (WGS) entry which is preliminary data.</text>
</comment>
<name>A0A176WER2_MARPO</name>
<evidence type="ECO:0000313" key="2">
    <source>
        <dbReference type="EMBL" id="OAE30626.1"/>
    </source>
</evidence>
<dbReference type="SUPFAM" id="SSF51905">
    <property type="entry name" value="FAD/NAD(P)-binding domain"/>
    <property type="match status" value="1"/>
</dbReference>
<dbReference type="Pfam" id="PF07534">
    <property type="entry name" value="TLD"/>
    <property type="match status" value="1"/>
</dbReference>
<dbReference type="PROSITE" id="PS51886">
    <property type="entry name" value="TLDC"/>
    <property type="match status" value="1"/>
</dbReference>
<dbReference type="InterPro" id="IPR002937">
    <property type="entry name" value="Amino_oxidase"/>
</dbReference>
<dbReference type="Proteomes" id="UP000077202">
    <property type="component" value="Unassembled WGS sequence"/>
</dbReference>
<organism evidence="2 3">
    <name type="scientific">Marchantia polymorpha subsp. ruderalis</name>
    <dbReference type="NCBI Taxonomy" id="1480154"/>
    <lineage>
        <taxon>Eukaryota</taxon>
        <taxon>Viridiplantae</taxon>
        <taxon>Streptophyta</taxon>
        <taxon>Embryophyta</taxon>
        <taxon>Marchantiophyta</taxon>
        <taxon>Marchantiopsida</taxon>
        <taxon>Marchantiidae</taxon>
        <taxon>Marchantiales</taxon>
        <taxon>Marchantiaceae</taxon>
        <taxon>Marchantia</taxon>
    </lineage>
</organism>
<dbReference type="AlphaFoldDB" id="A0A176WER2"/>